<sequence>MHHLPTVVATDLEWASFYAADLVEARFPGTPRPPRPNLMTAEARELRDQLARVERIERVAVMPGEHPAPVDLDVVTALNNLAIEAYTCAAMVAQAIMCPRPAPPATLQTNVGPLLDFAARHLVEADFVDPGLAEDLAPRARRIVNTLAHHLDLWPDGHVLRITCPWCPKDGPQAVGDGQWTLRVRIMPGDQIAIVCEGSCEPPGKDVTTWWGGRPCWPLWDWAWLAKRLQAA</sequence>
<organism evidence="1 2">
    <name type="scientific">Streptosporangium jomthongense</name>
    <dbReference type="NCBI Taxonomy" id="1193683"/>
    <lineage>
        <taxon>Bacteria</taxon>
        <taxon>Bacillati</taxon>
        <taxon>Actinomycetota</taxon>
        <taxon>Actinomycetes</taxon>
        <taxon>Streptosporangiales</taxon>
        <taxon>Streptosporangiaceae</taxon>
        <taxon>Streptosporangium</taxon>
    </lineage>
</organism>
<dbReference type="RefSeq" id="WP_386189165.1">
    <property type="nucleotide sequence ID" value="NZ_JBHSBC010000008.1"/>
</dbReference>
<accession>A0ABV8EWU3</accession>
<gene>
    <name evidence="1" type="ORF">ACFOYY_08675</name>
</gene>
<comment type="caution">
    <text evidence="1">The sequence shown here is derived from an EMBL/GenBank/DDBJ whole genome shotgun (WGS) entry which is preliminary data.</text>
</comment>
<protein>
    <submittedName>
        <fullName evidence="1">Uncharacterized protein</fullName>
    </submittedName>
</protein>
<evidence type="ECO:0000313" key="1">
    <source>
        <dbReference type="EMBL" id="MFC3980190.1"/>
    </source>
</evidence>
<name>A0ABV8EWU3_9ACTN</name>
<keyword evidence="2" id="KW-1185">Reference proteome</keyword>
<evidence type="ECO:0000313" key="2">
    <source>
        <dbReference type="Proteomes" id="UP001595698"/>
    </source>
</evidence>
<reference evidence="2" key="1">
    <citation type="journal article" date="2019" name="Int. J. Syst. Evol. Microbiol.">
        <title>The Global Catalogue of Microorganisms (GCM) 10K type strain sequencing project: providing services to taxonomists for standard genome sequencing and annotation.</title>
        <authorList>
            <consortium name="The Broad Institute Genomics Platform"/>
            <consortium name="The Broad Institute Genome Sequencing Center for Infectious Disease"/>
            <person name="Wu L."/>
            <person name="Ma J."/>
        </authorList>
    </citation>
    <scope>NUCLEOTIDE SEQUENCE [LARGE SCALE GENOMIC DNA]</scope>
    <source>
        <strain evidence="2">TBRC 7912</strain>
    </source>
</reference>
<dbReference type="Proteomes" id="UP001595698">
    <property type="component" value="Unassembled WGS sequence"/>
</dbReference>
<proteinExistence type="predicted"/>
<dbReference type="EMBL" id="JBHSBC010000008">
    <property type="protein sequence ID" value="MFC3980190.1"/>
    <property type="molecule type" value="Genomic_DNA"/>
</dbReference>